<dbReference type="AlphaFoldDB" id="A0A977PY34"/>
<organism evidence="3">
    <name type="scientific">Woronichinia naegeliana WA131</name>
    <dbReference type="NCBI Taxonomy" id="2824559"/>
    <lineage>
        <taxon>Bacteria</taxon>
        <taxon>Bacillati</taxon>
        <taxon>Cyanobacteriota</taxon>
        <taxon>Cyanophyceae</taxon>
        <taxon>Synechococcales</taxon>
        <taxon>Coelosphaeriaceae</taxon>
        <taxon>Woronichinia</taxon>
    </lineage>
</organism>
<dbReference type="InterPro" id="IPR038721">
    <property type="entry name" value="IS701-like_DDE_dom"/>
</dbReference>
<dbReference type="KEGG" id="wna:KA717_09440"/>
<keyword evidence="1" id="KW-0472">Membrane</keyword>
<feature type="domain" description="Transposase IS701-like DDE" evidence="2">
    <location>
        <begin position="12"/>
        <end position="170"/>
    </location>
</feature>
<gene>
    <name evidence="3" type="ORF">KA717_09440</name>
</gene>
<reference evidence="3" key="1">
    <citation type="submission" date="2021-04" db="EMBL/GenBank/DDBJ databases">
        <title>Genome sequence of Woronichinia naegeliana from Washington state freshwater lake bloom.</title>
        <authorList>
            <person name="Dreher T.W."/>
        </authorList>
    </citation>
    <scope>NUCLEOTIDE SEQUENCE</scope>
    <source>
        <strain evidence="3">WA131</strain>
    </source>
</reference>
<keyword evidence="1" id="KW-0812">Transmembrane</keyword>
<name>A0A977PY34_9CYAN</name>
<evidence type="ECO:0000256" key="1">
    <source>
        <dbReference type="SAM" id="Phobius"/>
    </source>
</evidence>
<evidence type="ECO:0000259" key="2">
    <source>
        <dbReference type="Pfam" id="PF13546"/>
    </source>
</evidence>
<proteinExistence type="predicted"/>
<dbReference type="Proteomes" id="UP001065613">
    <property type="component" value="Chromosome"/>
</dbReference>
<protein>
    <submittedName>
        <fullName evidence="3">Transposase</fullName>
    </submittedName>
</protein>
<accession>A0A977PY34</accession>
<evidence type="ECO:0000313" key="3">
    <source>
        <dbReference type="EMBL" id="UXE62893.1"/>
    </source>
</evidence>
<dbReference type="EMBL" id="CP073041">
    <property type="protein sequence ID" value="UXE62893.1"/>
    <property type="molecule type" value="Genomic_DNA"/>
</dbReference>
<feature type="transmembrane region" description="Helical" evidence="1">
    <location>
        <begin position="50"/>
        <end position="71"/>
    </location>
</feature>
<keyword evidence="1" id="KW-1133">Transmembrane helix</keyword>
<sequence length="177" mass="19643">MKVYTELRGKRVYVGDGIKVGKEGRKMPGVKRLHQESEDVSKPEWIRGHYFNALTILVGVGKVCFALPLVLRLDDGIKSKPTQTAEVKGKKKVKTSLVTKMADLCVTYAEAGSYVILDAYFACEPVLKVFRQNALHLITRVRCSTVAYAPFCSVPTLKGRGRPRIWGSSINGTKIID</sequence>
<dbReference type="Pfam" id="PF13546">
    <property type="entry name" value="DDE_5"/>
    <property type="match status" value="1"/>
</dbReference>